<dbReference type="PRINTS" id="PR01270">
    <property type="entry name" value="HDASUPER"/>
</dbReference>
<dbReference type="AlphaFoldDB" id="A0A6J4HQU8"/>
<evidence type="ECO:0000259" key="3">
    <source>
        <dbReference type="Pfam" id="PF00850"/>
    </source>
</evidence>
<comment type="similarity">
    <text evidence="1">Belongs to the histone deacetylase family.</text>
</comment>
<dbReference type="InterPro" id="IPR044150">
    <property type="entry name" value="HDAC_classIV"/>
</dbReference>
<feature type="domain" description="Histone deacetylase" evidence="3">
    <location>
        <begin position="39"/>
        <end position="298"/>
    </location>
</feature>
<reference evidence="4" key="1">
    <citation type="submission" date="2020-02" db="EMBL/GenBank/DDBJ databases">
        <authorList>
            <person name="Meier V. D."/>
        </authorList>
    </citation>
    <scope>NUCLEOTIDE SEQUENCE</scope>
    <source>
        <strain evidence="4">AVDCRST_MAG95</strain>
    </source>
</reference>
<evidence type="ECO:0000313" key="4">
    <source>
        <dbReference type="EMBL" id="CAA9228544.1"/>
    </source>
</evidence>
<dbReference type="PANTHER" id="PTHR10625:SF19">
    <property type="entry name" value="HISTONE DEACETYLASE 12"/>
    <property type="match status" value="1"/>
</dbReference>
<dbReference type="SUPFAM" id="SSF52768">
    <property type="entry name" value="Arginase/deacetylase"/>
    <property type="match status" value="1"/>
</dbReference>
<keyword evidence="2" id="KW-0378">Hydrolase</keyword>
<gene>
    <name evidence="4" type="ORF">AVDCRST_MAG95-884</name>
</gene>
<dbReference type="InterPro" id="IPR023801">
    <property type="entry name" value="His_deacetylse_dom"/>
</dbReference>
<dbReference type="Pfam" id="PF00850">
    <property type="entry name" value="Hist_deacetyl"/>
    <property type="match status" value="1"/>
</dbReference>
<dbReference type="InterPro" id="IPR000286">
    <property type="entry name" value="HDACs"/>
</dbReference>
<proteinExistence type="inferred from homology"/>
<dbReference type="GO" id="GO:0040029">
    <property type="term" value="P:epigenetic regulation of gene expression"/>
    <property type="evidence" value="ECO:0007669"/>
    <property type="project" value="TreeGrafter"/>
</dbReference>
<sequence length="316" mass="35907">MRRPVLLYSCTTILLYMLKIAWTEQYAHALPPGHRFPMLKYELLPQQLLHEGTIESVNLFEPEPLPESVILATHEPTYWQRLNTLQLTAAEIRKTGFPLSHELVSREVIITNGTLQAALFALEFGVAMNIAGGTHHAFTNRGEGFCLLNDQAIAANYLLQNQLASQILIVDLDVHQGNGTAQIFRQEPRVFTFSMHGDHNYPLHKEQSDLDVPLPDGITDEAYLKHLYWHLPRLLEQVQPDFIFYQAGVDILDTDKLGRLGVSRQGCKMRDQFVLETCRQNQVPVAVSMGGGYSEQIAFIVEAHANTFRMAQYLYF</sequence>
<protein>
    <submittedName>
        <fullName evidence="4">Deacetylases, including yeast histone deacetylase and acetoin utilization protein</fullName>
    </submittedName>
</protein>
<dbReference type="InterPro" id="IPR023696">
    <property type="entry name" value="Ureohydrolase_dom_sf"/>
</dbReference>
<accession>A0A6J4HQU8</accession>
<dbReference type="Gene3D" id="3.40.800.20">
    <property type="entry name" value="Histone deacetylase domain"/>
    <property type="match status" value="1"/>
</dbReference>
<organism evidence="4">
    <name type="scientific">uncultured Adhaeribacter sp</name>
    <dbReference type="NCBI Taxonomy" id="448109"/>
    <lineage>
        <taxon>Bacteria</taxon>
        <taxon>Pseudomonadati</taxon>
        <taxon>Bacteroidota</taxon>
        <taxon>Cytophagia</taxon>
        <taxon>Cytophagales</taxon>
        <taxon>Hymenobacteraceae</taxon>
        <taxon>Adhaeribacter</taxon>
        <taxon>environmental samples</taxon>
    </lineage>
</organism>
<dbReference type="InterPro" id="IPR037138">
    <property type="entry name" value="His_deacetylse_dom_sf"/>
</dbReference>
<dbReference type="PANTHER" id="PTHR10625">
    <property type="entry name" value="HISTONE DEACETYLASE HDAC1-RELATED"/>
    <property type="match status" value="1"/>
</dbReference>
<dbReference type="CDD" id="cd09993">
    <property type="entry name" value="HDAC_classIV"/>
    <property type="match status" value="1"/>
</dbReference>
<evidence type="ECO:0000256" key="1">
    <source>
        <dbReference type="ARBA" id="ARBA00005947"/>
    </source>
</evidence>
<dbReference type="GO" id="GO:0016787">
    <property type="term" value="F:hydrolase activity"/>
    <property type="evidence" value="ECO:0007669"/>
    <property type="project" value="UniProtKB-KW"/>
</dbReference>
<dbReference type="EMBL" id="CADCTJ010000282">
    <property type="protein sequence ID" value="CAA9228544.1"/>
    <property type="molecule type" value="Genomic_DNA"/>
</dbReference>
<evidence type="ECO:0000256" key="2">
    <source>
        <dbReference type="ARBA" id="ARBA00022801"/>
    </source>
</evidence>
<dbReference type="GO" id="GO:0004407">
    <property type="term" value="F:histone deacetylase activity"/>
    <property type="evidence" value="ECO:0007669"/>
    <property type="project" value="InterPro"/>
</dbReference>
<name>A0A6J4HQU8_9BACT</name>